<keyword evidence="1" id="KW-1133">Transmembrane helix</keyword>
<gene>
    <name evidence="2" type="ordered locus">Smal_2117</name>
</gene>
<dbReference type="KEGG" id="smt:Smal_2117"/>
<protein>
    <recommendedName>
        <fullName evidence="4">Transmembrane protein</fullName>
    </recommendedName>
</protein>
<evidence type="ECO:0000313" key="3">
    <source>
        <dbReference type="Proteomes" id="UP000001867"/>
    </source>
</evidence>
<feature type="transmembrane region" description="Helical" evidence="1">
    <location>
        <begin position="58"/>
        <end position="75"/>
    </location>
</feature>
<evidence type="ECO:0000313" key="2">
    <source>
        <dbReference type="EMBL" id="ACF51821.1"/>
    </source>
</evidence>
<organism evidence="2 3">
    <name type="scientific">Stenotrophomonas maltophilia (strain R551-3)</name>
    <dbReference type="NCBI Taxonomy" id="391008"/>
    <lineage>
        <taxon>Bacteria</taxon>
        <taxon>Pseudomonadati</taxon>
        <taxon>Pseudomonadota</taxon>
        <taxon>Gammaproteobacteria</taxon>
        <taxon>Lysobacterales</taxon>
        <taxon>Lysobacteraceae</taxon>
        <taxon>Stenotrophomonas</taxon>
        <taxon>Stenotrophomonas maltophilia group</taxon>
    </lineage>
</organism>
<name>B4SKA3_STRM5</name>
<dbReference type="STRING" id="391008.Smal_2117"/>
<evidence type="ECO:0008006" key="4">
    <source>
        <dbReference type="Google" id="ProtNLM"/>
    </source>
</evidence>
<dbReference type="Proteomes" id="UP000001867">
    <property type="component" value="Chromosome"/>
</dbReference>
<dbReference type="AlphaFoldDB" id="B4SKA3"/>
<keyword evidence="1" id="KW-0472">Membrane</keyword>
<keyword evidence="1" id="KW-0812">Transmembrane</keyword>
<dbReference type="RefSeq" id="WP_012511166.1">
    <property type="nucleotide sequence ID" value="NC_011071.1"/>
</dbReference>
<reference evidence="2 3" key="1">
    <citation type="submission" date="2008-06" db="EMBL/GenBank/DDBJ databases">
        <title>Complete sequence of Stenotrophomonas maltophilia R551-3.</title>
        <authorList>
            <consortium name="US DOE Joint Genome Institute"/>
            <person name="Lucas S."/>
            <person name="Copeland A."/>
            <person name="Lapidus A."/>
            <person name="Glavina del Rio T."/>
            <person name="Dalin E."/>
            <person name="Tice H."/>
            <person name="Pitluck S."/>
            <person name="Chain P."/>
            <person name="Malfatti S."/>
            <person name="Shin M."/>
            <person name="Vergez L."/>
            <person name="Lang D."/>
            <person name="Schmutz J."/>
            <person name="Larimer F."/>
            <person name="Land M."/>
            <person name="Hauser L."/>
            <person name="Kyrpides N."/>
            <person name="Mikhailova N."/>
            <person name="Taghavi S."/>
            <person name="Monchy S."/>
            <person name="Newman L."/>
            <person name="Vangronsveld J."/>
            <person name="van der Lelie D."/>
            <person name="Richardson P."/>
        </authorList>
    </citation>
    <scope>NUCLEOTIDE SEQUENCE [LARGE SCALE GENOMIC DNA]</scope>
    <source>
        <strain evidence="2 3">R551-3</strain>
    </source>
</reference>
<proteinExistence type="predicted"/>
<accession>B4SKA3</accession>
<feature type="transmembrane region" description="Helical" evidence="1">
    <location>
        <begin position="112"/>
        <end position="131"/>
    </location>
</feature>
<sequence>MAASLGNLADCLPIVLRPHPDLPSIDVCRAYLAWCAPAPWLLALVLASTTAWTLASPHVLAPLLAGFGAAALLWFRSDGPGHASRLGSPASLALIGLAVSSETKPTAAGATLHLPLALATLLVATQMTLRLRAIMRMATRLQARVDAADMASRWARLSAALSALAARNLREGRPLAPSLHRTLVLATLAWAANEEAQAMERRR</sequence>
<evidence type="ECO:0000256" key="1">
    <source>
        <dbReference type="SAM" id="Phobius"/>
    </source>
</evidence>
<feature type="transmembrane region" description="Helical" evidence="1">
    <location>
        <begin position="31"/>
        <end position="52"/>
    </location>
</feature>
<dbReference type="EMBL" id="CP001111">
    <property type="protein sequence ID" value="ACF51821.1"/>
    <property type="molecule type" value="Genomic_DNA"/>
</dbReference>
<dbReference type="HOGENOM" id="CLU_116751_0_0_6"/>